<keyword evidence="1" id="KW-0805">Transcription regulation</keyword>
<dbReference type="PANTHER" id="PTHR44846:SF1">
    <property type="entry name" value="MANNOSYL-D-GLYCERATE TRANSPORT_METABOLISM SYSTEM REPRESSOR MNGR-RELATED"/>
    <property type="match status" value="1"/>
</dbReference>
<dbReference type="InterPro" id="IPR000524">
    <property type="entry name" value="Tscrpt_reg_HTH_GntR"/>
</dbReference>
<sequence>MERLTSIFGEYQRDALKQDTRTPLYHQLYIFLKNSILNGTFAHNTQMPTEAQLSEYFDVSRITAKRAMDELTADGLVERRRGRGTRVIYDYEPQPLQAPLVGMLQEIESMARHSDAQVISCQDLAPPSNIRALLQLDESEEALYVLRVRHRDGMPFGHYVSWTAGMNEKTVCSELEHTPRLDLFRKQGLNISHISQTISAVAANAKVAALLKVEEGHPLLSLERHSFVMVGGKEKLVDVLQILYHPDHFQYQMDLKMDN</sequence>
<organism evidence="5 6">
    <name type="scientific">Temperatibacter marinus</name>
    <dbReference type="NCBI Taxonomy" id="1456591"/>
    <lineage>
        <taxon>Bacteria</taxon>
        <taxon>Pseudomonadati</taxon>
        <taxon>Pseudomonadota</taxon>
        <taxon>Alphaproteobacteria</taxon>
        <taxon>Kordiimonadales</taxon>
        <taxon>Temperatibacteraceae</taxon>
        <taxon>Temperatibacter</taxon>
    </lineage>
</organism>
<dbReference type="InterPro" id="IPR028978">
    <property type="entry name" value="Chorismate_lyase_/UTRA_dom_sf"/>
</dbReference>
<keyword evidence="6" id="KW-1185">Reference proteome</keyword>
<dbReference type="Gene3D" id="1.10.10.10">
    <property type="entry name" value="Winged helix-like DNA-binding domain superfamily/Winged helix DNA-binding domain"/>
    <property type="match status" value="1"/>
</dbReference>
<proteinExistence type="predicted"/>
<dbReference type="CDD" id="cd07377">
    <property type="entry name" value="WHTH_GntR"/>
    <property type="match status" value="1"/>
</dbReference>
<protein>
    <submittedName>
        <fullName evidence="5">GntR family transcriptional regulator</fullName>
    </submittedName>
</protein>
<keyword evidence="2" id="KW-0238">DNA-binding</keyword>
<dbReference type="PROSITE" id="PS50949">
    <property type="entry name" value="HTH_GNTR"/>
    <property type="match status" value="1"/>
</dbReference>
<dbReference type="InterPro" id="IPR036390">
    <property type="entry name" value="WH_DNA-bd_sf"/>
</dbReference>
<keyword evidence="3" id="KW-0804">Transcription</keyword>
<evidence type="ECO:0000259" key="4">
    <source>
        <dbReference type="PROSITE" id="PS50949"/>
    </source>
</evidence>
<name>A0AA52EK83_9PROT</name>
<dbReference type="InterPro" id="IPR050679">
    <property type="entry name" value="Bact_HTH_transcr_reg"/>
</dbReference>
<accession>A0AA52EK83</accession>
<dbReference type="SUPFAM" id="SSF46785">
    <property type="entry name" value="Winged helix' DNA-binding domain"/>
    <property type="match status" value="1"/>
</dbReference>
<dbReference type="GO" id="GO:0003700">
    <property type="term" value="F:DNA-binding transcription factor activity"/>
    <property type="evidence" value="ECO:0007669"/>
    <property type="project" value="InterPro"/>
</dbReference>
<dbReference type="Pfam" id="PF00392">
    <property type="entry name" value="GntR"/>
    <property type="match status" value="1"/>
</dbReference>
<evidence type="ECO:0000313" key="5">
    <source>
        <dbReference type="EMBL" id="WND03551.1"/>
    </source>
</evidence>
<dbReference type="EMBL" id="CP123872">
    <property type="protein sequence ID" value="WND03551.1"/>
    <property type="molecule type" value="Genomic_DNA"/>
</dbReference>
<dbReference type="GO" id="GO:0045892">
    <property type="term" value="P:negative regulation of DNA-templated transcription"/>
    <property type="evidence" value="ECO:0007669"/>
    <property type="project" value="TreeGrafter"/>
</dbReference>
<feature type="domain" description="HTH gntR-type" evidence="4">
    <location>
        <begin position="22"/>
        <end position="90"/>
    </location>
</feature>
<dbReference type="SUPFAM" id="SSF64288">
    <property type="entry name" value="Chorismate lyase-like"/>
    <property type="match status" value="1"/>
</dbReference>
<dbReference type="InterPro" id="IPR036388">
    <property type="entry name" value="WH-like_DNA-bd_sf"/>
</dbReference>
<dbReference type="Pfam" id="PF07702">
    <property type="entry name" value="UTRA"/>
    <property type="match status" value="1"/>
</dbReference>
<dbReference type="AlphaFoldDB" id="A0AA52EK83"/>
<evidence type="ECO:0000256" key="3">
    <source>
        <dbReference type="ARBA" id="ARBA00023163"/>
    </source>
</evidence>
<dbReference type="KEGG" id="tmk:QGN29_04085"/>
<dbReference type="Gene3D" id="3.40.1410.10">
    <property type="entry name" value="Chorismate lyase-like"/>
    <property type="match status" value="1"/>
</dbReference>
<dbReference type="PRINTS" id="PR00035">
    <property type="entry name" value="HTHGNTR"/>
</dbReference>
<gene>
    <name evidence="5" type="ORF">QGN29_04085</name>
</gene>
<dbReference type="InterPro" id="IPR011663">
    <property type="entry name" value="UTRA"/>
</dbReference>
<dbReference type="Proteomes" id="UP001268683">
    <property type="component" value="Chromosome"/>
</dbReference>
<dbReference type="GO" id="GO:0003677">
    <property type="term" value="F:DNA binding"/>
    <property type="evidence" value="ECO:0007669"/>
    <property type="project" value="UniProtKB-KW"/>
</dbReference>
<evidence type="ECO:0000313" key="6">
    <source>
        <dbReference type="Proteomes" id="UP001268683"/>
    </source>
</evidence>
<dbReference type="PANTHER" id="PTHR44846">
    <property type="entry name" value="MANNOSYL-D-GLYCERATE TRANSPORT/METABOLISM SYSTEM REPRESSOR MNGR-RELATED"/>
    <property type="match status" value="1"/>
</dbReference>
<dbReference type="SMART" id="SM00866">
    <property type="entry name" value="UTRA"/>
    <property type="match status" value="1"/>
</dbReference>
<evidence type="ECO:0000256" key="2">
    <source>
        <dbReference type="ARBA" id="ARBA00023125"/>
    </source>
</evidence>
<reference evidence="5" key="1">
    <citation type="submission" date="2023-04" db="EMBL/GenBank/DDBJ databases">
        <title>Complete genome sequence of Temperatibacter marinus.</title>
        <authorList>
            <person name="Rong J.-C."/>
            <person name="Yi M.-L."/>
            <person name="Zhao Q."/>
        </authorList>
    </citation>
    <scope>NUCLEOTIDE SEQUENCE</scope>
    <source>
        <strain evidence="5">NBRC 110045</strain>
    </source>
</reference>
<evidence type="ECO:0000256" key="1">
    <source>
        <dbReference type="ARBA" id="ARBA00023015"/>
    </source>
</evidence>
<dbReference type="SMART" id="SM00345">
    <property type="entry name" value="HTH_GNTR"/>
    <property type="match status" value="1"/>
</dbReference>
<dbReference type="RefSeq" id="WP_310799404.1">
    <property type="nucleotide sequence ID" value="NZ_CP123872.1"/>
</dbReference>